<proteinExistence type="predicted"/>
<evidence type="ECO:0000313" key="1">
    <source>
        <dbReference type="EMBL" id="MBA9075821.1"/>
    </source>
</evidence>
<protein>
    <submittedName>
        <fullName evidence="1">Uncharacterized protein</fullName>
    </submittedName>
</protein>
<name>A0A839GPQ7_9BACT</name>
<keyword evidence="2" id="KW-1185">Reference proteome</keyword>
<comment type="caution">
    <text evidence="1">The sequence shown here is derived from an EMBL/GenBank/DDBJ whole genome shotgun (WGS) entry which is preliminary data.</text>
</comment>
<sequence>MLATLFLTFLFSLTVVGMWFFSFPNPALDKAYAAIDKGATSENFRLQKVKVPGTTFHHPSSVQRPAPEAGVRYGQPRDASGHLYYDTLRHNVVLHTEEYARDTITGKLTLDVMTHYVRIGNNGQVVEAVKGMDLRGKDFLQNCIVLQNELLPYQKWTDPTQKIYLRHFAKEKFNGGCLNPFKIGPFNGGTPCPTWEGTGYYDITFQQEQLKVKIPCTRSSLFYGTDSEYYTGLYYYTLPPSPTSAQPVAFLVYSKTHEQPSIYIITSKQSL</sequence>
<gene>
    <name evidence="1" type="ORF">FHS90_000518</name>
</gene>
<accession>A0A839GPQ7</accession>
<dbReference type="EMBL" id="JACJIQ010000001">
    <property type="protein sequence ID" value="MBA9075821.1"/>
    <property type="molecule type" value="Genomic_DNA"/>
</dbReference>
<dbReference type="Proteomes" id="UP000563094">
    <property type="component" value="Unassembled WGS sequence"/>
</dbReference>
<dbReference type="AlphaFoldDB" id="A0A839GPQ7"/>
<evidence type="ECO:0000313" key="2">
    <source>
        <dbReference type="Proteomes" id="UP000563094"/>
    </source>
</evidence>
<organism evidence="1 2">
    <name type="scientific">Rufibacter quisquiliarum</name>
    <dbReference type="NCBI Taxonomy" id="1549639"/>
    <lineage>
        <taxon>Bacteria</taxon>
        <taxon>Pseudomonadati</taxon>
        <taxon>Bacteroidota</taxon>
        <taxon>Cytophagia</taxon>
        <taxon>Cytophagales</taxon>
        <taxon>Hymenobacteraceae</taxon>
        <taxon>Rufibacter</taxon>
    </lineage>
</organism>
<reference evidence="1 2" key="1">
    <citation type="submission" date="2020-08" db="EMBL/GenBank/DDBJ databases">
        <title>Genomic Encyclopedia of Type Strains, Phase IV (KMG-IV): sequencing the most valuable type-strain genomes for metagenomic binning, comparative biology and taxonomic classification.</title>
        <authorList>
            <person name="Goeker M."/>
        </authorList>
    </citation>
    <scope>NUCLEOTIDE SEQUENCE [LARGE SCALE GENOMIC DNA]</scope>
    <source>
        <strain evidence="1 2">DSM 29854</strain>
    </source>
</reference>